<dbReference type="InterPro" id="IPR001375">
    <property type="entry name" value="Peptidase_S9_cat"/>
</dbReference>
<evidence type="ECO:0000313" key="8">
    <source>
        <dbReference type="Proteomes" id="UP000198312"/>
    </source>
</evidence>
<gene>
    <name evidence="7" type="ORF">CFK37_01285</name>
</gene>
<evidence type="ECO:0000256" key="1">
    <source>
        <dbReference type="ARBA" id="ARBA00010040"/>
    </source>
</evidence>
<feature type="domain" description="Peptidase S9 prolyl oligopeptidase catalytic" evidence="6">
    <location>
        <begin position="457"/>
        <end position="667"/>
    </location>
</feature>
<organism evidence="7 8">
    <name type="scientific">Virgibacillus phasianinus</name>
    <dbReference type="NCBI Taxonomy" id="2017483"/>
    <lineage>
        <taxon>Bacteria</taxon>
        <taxon>Bacillati</taxon>
        <taxon>Bacillota</taxon>
        <taxon>Bacilli</taxon>
        <taxon>Bacillales</taxon>
        <taxon>Bacillaceae</taxon>
        <taxon>Virgibacillus</taxon>
    </lineage>
</organism>
<dbReference type="Gene3D" id="3.40.50.1820">
    <property type="entry name" value="alpha/beta hydrolase"/>
    <property type="match status" value="1"/>
</dbReference>
<name>A0A220TYV6_9BACI</name>
<keyword evidence="3" id="KW-0378">Hydrolase</keyword>
<evidence type="ECO:0000256" key="5">
    <source>
        <dbReference type="SAM" id="MobiDB-lite"/>
    </source>
</evidence>
<dbReference type="SUPFAM" id="SSF82171">
    <property type="entry name" value="DPP6 N-terminal domain-like"/>
    <property type="match status" value="1"/>
</dbReference>
<keyword evidence="8" id="KW-1185">Reference proteome</keyword>
<dbReference type="InterPro" id="IPR029058">
    <property type="entry name" value="AB_hydrolase_fold"/>
</dbReference>
<proteinExistence type="inferred from homology"/>
<dbReference type="OrthoDB" id="108903at2"/>
<protein>
    <submittedName>
        <fullName evidence="7">Peptidase</fullName>
    </submittedName>
</protein>
<keyword evidence="4" id="KW-0720">Serine protease</keyword>
<evidence type="ECO:0000256" key="2">
    <source>
        <dbReference type="ARBA" id="ARBA00022670"/>
    </source>
</evidence>
<dbReference type="PANTHER" id="PTHR42776:SF27">
    <property type="entry name" value="DIPEPTIDYL PEPTIDASE FAMILY MEMBER 6"/>
    <property type="match status" value="1"/>
</dbReference>
<dbReference type="Pfam" id="PF07676">
    <property type="entry name" value="PD40"/>
    <property type="match status" value="2"/>
</dbReference>
<keyword evidence="2" id="KW-0645">Protease</keyword>
<sequence length="667" mass="75087">MSDAKRPLTAEDLTQIEVYSDPQHAPNGDAYAFVSTSINKDNKYESQLYTQKLTDSEPRQWTFDEDAKNCNPRFSPDGQHLVFQSTRSGVPQLWLAHTDGGEARQLTTFKNGAVNPSWSKDGNQIIFSARLEKDDNVQEQKEHTKDEKKKEAEDKAKEPIVINRLKHKANGSGFRDEKRTQIIQYNLASEQFIQLTHGDADYDYEDISPDGSLILFSANLDADEDSSLTNDLFLLHTDTKGMEKLTNGKGSYSNASFSPKGDKIACFGNEFAYAGATQDELFVFDLTTKARTCLSESIDMPLGDMMIGDTRMGQSTTGPVWSGSGDALFFIGTDHGATGLYQADLQGGIAVLYKDNNHVFGFSYNDKSESFVLGISTPTNPCNFYQLKDGKLARLTNANAEFLQEVALSEPETITVEAEDGFEIQGWILHPIDFNENEKYPFILEIHGGPHAMYGQTFFHEMQLLAAKGYVVLYTNPRGSHGYGQEFVTACRGDYGGKDYSDLMQAVDYALKNYDFIDQDRLGVTGGSYGGFMTNWIVGHTNRFKAAVTQRSISNWLSFYGVSDIGYFFTEWELGENLLDDPKKLWDFSPLKYAKAVDTPLLIVHGEEDLRCPIEQGEQLFITLKHLKKQVEFVRFPGASHELSRSGEPLMRIERLHHICRWFEKYL</sequence>
<dbReference type="PANTHER" id="PTHR42776">
    <property type="entry name" value="SERINE PEPTIDASE S9 FAMILY MEMBER"/>
    <property type="match status" value="1"/>
</dbReference>
<evidence type="ECO:0000313" key="7">
    <source>
        <dbReference type="EMBL" id="ASK60939.1"/>
    </source>
</evidence>
<evidence type="ECO:0000259" key="6">
    <source>
        <dbReference type="Pfam" id="PF00326"/>
    </source>
</evidence>
<dbReference type="SUPFAM" id="SSF53474">
    <property type="entry name" value="alpha/beta-Hydrolases"/>
    <property type="match status" value="1"/>
</dbReference>
<dbReference type="AlphaFoldDB" id="A0A220TYV6"/>
<dbReference type="GO" id="GO:0006508">
    <property type="term" value="P:proteolysis"/>
    <property type="evidence" value="ECO:0007669"/>
    <property type="project" value="UniProtKB-KW"/>
</dbReference>
<dbReference type="SUPFAM" id="SSF69304">
    <property type="entry name" value="Tricorn protease N-terminal domain"/>
    <property type="match status" value="1"/>
</dbReference>
<dbReference type="Gene3D" id="2.120.10.30">
    <property type="entry name" value="TolB, C-terminal domain"/>
    <property type="match status" value="2"/>
</dbReference>
<dbReference type="KEGG" id="vil:CFK37_01285"/>
<dbReference type="RefSeq" id="WP_089060216.1">
    <property type="nucleotide sequence ID" value="NZ_CP022315.1"/>
</dbReference>
<dbReference type="Pfam" id="PF00326">
    <property type="entry name" value="Peptidase_S9"/>
    <property type="match status" value="1"/>
</dbReference>
<reference evidence="7 8" key="1">
    <citation type="submission" date="2017-07" db="EMBL/GenBank/DDBJ databases">
        <title>Virgibacillus sp. LM2416.</title>
        <authorList>
            <person name="Tak E.J."/>
            <person name="Bae J.-W."/>
        </authorList>
    </citation>
    <scope>NUCLEOTIDE SEQUENCE [LARGE SCALE GENOMIC DNA]</scope>
    <source>
        <strain evidence="7 8">LM2416</strain>
    </source>
</reference>
<feature type="region of interest" description="Disordered" evidence="5">
    <location>
        <begin position="130"/>
        <end position="158"/>
    </location>
</feature>
<evidence type="ECO:0000256" key="4">
    <source>
        <dbReference type="ARBA" id="ARBA00022825"/>
    </source>
</evidence>
<dbReference type="GO" id="GO:0004252">
    <property type="term" value="F:serine-type endopeptidase activity"/>
    <property type="evidence" value="ECO:0007669"/>
    <property type="project" value="TreeGrafter"/>
</dbReference>
<dbReference type="InterPro" id="IPR011042">
    <property type="entry name" value="6-blade_b-propeller_TolB-like"/>
</dbReference>
<evidence type="ECO:0000256" key="3">
    <source>
        <dbReference type="ARBA" id="ARBA00022801"/>
    </source>
</evidence>
<dbReference type="EMBL" id="CP022315">
    <property type="protein sequence ID" value="ASK60939.1"/>
    <property type="molecule type" value="Genomic_DNA"/>
</dbReference>
<dbReference type="Proteomes" id="UP000198312">
    <property type="component" value="Chromosome"/>
</dbReference>
<dbReference type="InterPro" id="IPR011659">
    <property type="entry name" value="WD40"/>
</dbReference>
<accession>A0A220TYV6</accession>
<dbReference type="FunFam" id="3.40.50.1820:FF:000028">
    <property type="entry name" value="S9 family peptidase"/>
    <property type="match status" value="1"/>
</dbReference>
<comment type="similarity">
    <text evidence="1">Belongs to the peptidase S9C family.</text>
</comment>
<feature type="region of interest" description="Disordered" evidence="5">
    <location>
        <begin position="1"/>
        <end position="25"/>
    </location>
</feature>